<accession>A0A392RCF3</accession>
<evidence type="ECO:0000313" key="1">
    <source>
        <dbReference type="EMBL" id="MCI33939.1"/>
    </source>
</evidence>
<reference evidence="1 2" key="1">
    <citation type="journal article" date="2018" name="Front. Plant Sci.">
        <title>Red Clover (Trifolium pratense) and Zigzag Clover (T. medium) - A Picture of Genomic Similarities and Differences.</title>
        <authorList>
            <person name="Dluhosova J."/>
            <person name="Istvanek J."/>
            <person name="Nedelnik J."/>
            <person name="Repkova J."/>
        </authorList>
    </citation>
    <scope>NUCLEOTIDE SEQUENCE [LARGE SCALE GENOMIC DNA]</scope>
    <source>
        <strain evidence="2">cv. 10/8</strain>
        <tissue evidence="1">Leaf</tissue>
    </source>
</reference>
<proteinExistence type="predicted"/>
<comment type="caution">
    <text evidence="1">The sequence shown here is derived from an EMBL/GenBank/DDBJ whole genome shotgun (WGS) entry which is preliminary data.</text>
</comment>
<keyword evidence="2" id="KW-1185">Reference proteome</keyword>
<feature type="non-terminal residue" evidence="1">
    <location>
        <position position="1"/>
    </location>
</feature>
<sequence length="16" mass="1654">FNGFATAVQSAQSKTP</sequence>
<dbReference type="EMBL" id="LXQA010208732">
    <property type="protein sequence ID" value="MCI33939.1"/>
    <property type="molecule type" value="Genomic_DNA"/>
</dbReference>
<name>A0A392RCF3_9FABA</name>
<dbReference type="Proteomes" id="UP000265520">
    <property type="component" value="Unassembled WGS sequence"/>
</dbReference>
<organism evidence="1 2">
    <name type="scientific">Trifolium medium</name>
    <dbReference type="NCBI Taxonomy" id="97028"/>
    <lineage>
        <taxon>Eukaryota</taxon>
        <taxon>Viridiplantae</taxon>
        <taxon>Streptophyta</taxon>
        <taxon>Embryophyta</taxon>
        <taxon>Tracheophyta</taxon>
        <taxon>Spermatophyta</taxon>
        <taxon>Magnoliopsida</taxon>
        <taxon>eudicotyledons</taxon>
        <taxon>Gunneridae</taxon>
        <taxon>Pentapetalae</taxon>
        <taxon>rosids</taxon>
        <taxon>fabids</taxon>
        <taxon>Fabales</taxon>
        <taxon>Fabaceae</taxon>
        <taxon>Papilionoideae</taxon>
        <taxon>50 kb inversion clade</taxon>
        <taxon>NPAAA clade</taxon>
        <taxon>Hologalegina</taxon>
        <taxon>IRL clade</taxon>
        <taxon>Trifolieae</taxon>
        <taxon>Trifolium</taxon>
    </lineage>
</organism>
<protein>
    <submittedName>
        <fullName evidence="1">Uncharacterized protein</fullName>
    </submittedName>
</protein>
<dbReference type="AlphaFoldDB" id="A0A392RCF3"/>
<evidence type="ECO:0000313" key="2">
    <source>
        <dbReference type="Proteomes" id="UP000265520"/>
    </source>
</evidence>